<evidence type="ECO:0000256" key="1">
    <source>
        <dbReference type="SAM" id="SignalP"/>
    </source>
</evidence>
<evidence type="ECO:0000313" key="2">
    <source>
        <dbReference type="EMBL" id="MFC4391406.1"/>
    </source>
</evidence>
<accession>A0ABV8W811</accession>
<gene>
    <name evidence="2" type="ORF">ACFOY0_10410</name>
</gene>
<name>A0ABV8W811_9FLAO</name>
<organism evidence="2 3">
    <name type="scientific">Flavobacterium quisquiliarum</name>
    <dbReference type="NCBI Taxonomy" id="1834436"/>
    <lineage>
        <taxon>Bacteria</taxon>
        <taxon>Pseudomonadati</taxon>
        <taxon>Bacteroidota</taxon>
        <taxon>Flavobacteriia</taxon>
        <taxon>Flavobacteriales</taxon>
        <taxon>Flavobacteriaceae</taxon>
        <taxon>Flavobacterium</taxon>
    </lineage>
</organism>
<dbReference type="PROSITE" id="PS51257">
    <property type="entry name" value="PROKAR_LIPOPROTEIN"/>
    <property type="match status" value="1"/>
</dbReference>
<dbReference type="EMBL" id="JBHSCO010000003">
    <property type="protein sequence ID" value="MFC4391406.1"/>
    <property type="molecule type" value="Genomic_DNA"/>
</dbReference>
<keyword evidence="1" id="KW-0732">Signal</keyword>
<sequence length="212" mass="24244">MRNFKSTGFTLCISFILLFSSCQSSHFMFTTGQRTGVDFSSGKWLLNELDCPKNSKEKLTEESLKFFKKNVGDRVTYIHDAKGLLITRKIPLNPNSIKLKELKDGTGFDFFINISTKKDRSDLSSIELYQTEYGSEKNEASVTLEIYDLNLQQIIYSQKVVGITNKGNTKSMWETQKSDKLIDNITLYKNSDALMTGALKRIFKDLNKRSIK</sequence>
<keyword evidence="3" id="KW-1185">Reference proteome</keyword>
<comment type="caution">
    <text evidence="2">The sequence shown here is derived from an EMBL/GenBank/DDBJ whole genome shotgun (WGS) entry which is preliminary data.</text>
</comment>
<evidence type="ECO:0000313" key="3">
    <source>
        <dbReference type="Proteomes" id="UP001595719"/>
    </source>
</evidence>
<proteinExistence type="predicted"/>
<reference evidence="3" key="1">
    <citation type="journal article" date="2019" name="Int. J. Syst. Evol. Microbiol.">
        <title>The Global Catalogue of Microorganisms (GCM) 10K type strain sequencing project: providing services to taxonomists for standard genome sequencing and annotation.</title>
        <authorList>
            <consortium name="The Broad Institute Genomics Platform"/>
            <consortium name="The Broad Institute Genome Sequencing Center for Infectious Disease"/>
            <person name="Wu L."/>
            <person name="Ma J."/>
        </authorList>
    </citation>
    <scope>NUCLEOTIDE SEQUENCE [LARGE SCALE GENOMIC DNA]</scope>
    <source>
        <strain evidence="3">CGMCC 1.15345</strain>
    </source>
</reference>
<evidence type="ECO:0008006" key="4">
    <source>
        <dbReference type="Google" id="ProtNLM"/>
    </source>
</evidence>
<dbReference type="RefSeq" id="WP_179001385.1">
    <property type="nucleotide sequence ID" value="NZ_WWEM01000033.1"/>
</dbReference>
<feature type="signal peptide" evidence="1">
    <location>
        <begin position="1"/>
        <end position="24"/>
    </location>
</feature>
<protein>
    <recommendedName>
        <fullName evidence="4">Lipoprotein</fullName>
    </recommendedName>
</protein>
<dbReference type="Proteomes" id="UP001595719">
    <property type="component" value="Unassembled WGS sequence"/>
</dbReference>
<feature type="chain" id="PRO_5045534763" description="Lipoprotein" evidence="1">
    <location>
        <begin position="25"/>
        <end position="212"/>
    </location>
</feature>